<keyword evidence="1" id="KW-0472">Membrane</keyword>
<name>A0A1G6Q8A7_9BACT</name>
<dbReference type="EMBL" id="FNAC01000008">
    <property type="protein sequence ID" value="SDC88569.1"/>
    <property type="molecule type" value="Genomic_DNA"/>
</dbReference>
<reference evidence="3" key="1">
    <citation type="submission" date="2016-10" db="EMBL/GenBank/DDBJ databases">
        <authorList>
            <person name="Varghese N."/>
            <person name="Submissions S."/>
        </authorList>
    </citation>
    <scope>NUCLEOTIDE SEQUENCE [LARGE SCALE GENOMIC DNA]</scope>
    <source>
        <strain evidence="3">DSM 23095</strain>
    </source>
</reference>
<dbReference type="Pfam" id="PF19578">
    <property type="entry name" value="DUF6090"/>
    <property type="match status" value="1"/>
</dbReference>
<keyword evidence="3" id="KW-1185">Reference proteome</keyword>
<evidence type="ECO:0000313" key="2">
    <source>
        <dbReference type="EMBL" id="SDC88569.1"/>
    </source>
</evidence>
<sequence length="135" mass="15717">MISLFRKIRQKLLQEGKIVNYLKYAIGEILLVVIGILIALQVNNWNQNRINSKQEYSYYQRLLEDILEEKIILEATLNYSNQVILHAKNAMAIFENSTNANPNPLENLLDLDYDLAKSVVEDLRKDESLKKIYGF</sequence>
<dbReference type="Proteomes" id="UP000199060">
    <property type="component" value="Unassembled WGS sequence"/>
</dbReference>
<protein>
    <submittedName>
        <fullName evidence="2">Uncharacterized protein</fullName>
    </submittedName>
</protein>
<dbReference type="RefSeq" id="WP_087938440.1">
    <property type="nucleotide sequence ID" value="NZ_FNAC01000008.1"/>
</dbReference>
<accession>A0A1G6Q8A7</accession>
<evidence type="ECO:0000313" key="3">
    <source>
        <dbReference type="Proteomes" id="UP000199060"/>
    </source>
</evidence>
<keyword evidence="1" id="KW-0812">Transmembrane</keyword>
<dbReference type="STRING" id="686796.SAMN04488104_100898"/>
<gene>
    <name evidence="2" type="ORF">SAMN04488104_100898</name>
</gene>
<dbReference type="AlphaFoldDB" id="A0A1G6Q8A7"/>
<dbReference type="InterPro" id="IPR045749">
    <property type="entry name" value="DUF6090"/>
</dbReference>
<feature type="transmembrane region" description="Helical" evidence="1">
    <location>
        <begin position="21"/>
        <end position="42"/>
    </location>
</feature>
<keyword evidence="1" id="KW-1133">Transmembrane helix</keyword>
<organism evidence="2 3">
    <name type="scientific">Algoriphagus faecimaris</name>
    <dbReference type="NCBI Taxonomy" id="686796"/>
    <lineage>
        <taxon>Bacteria</taxon>
        <taxon>Pseudomonadati</taxon>
        <taxon>Bacteroidota</taxon>
        <taxon>Cytophagia</taxon>
        <taxon>Cytophagales</taxon>
        <taxon>Cyclobacteriaceae</taxon>
        <taxon>Algoriphagus</taxon>
    </lineage>
</organism>
<evidence type="ECO:0000256" key="1">
    <source>
        <dbReference type="SAM" id="Phobius"/>
    </source>
</evidence>
<proteinExistence type="predicted"/>